<sequence length="391" mass="43567">MHQLDPTLLQRRSAANCVAESLMDDSSDDNWEETWEGPPMDDDDGSWALDHWDLVNGRDQPPSRPCYCEPRCTYCSFPIEEGDMAVAAPAQFTDRVSAPFAWAEAGVEWIDDSLGADFRWPVERKHVLSEIPGWHEPCFRFGTDRLGMRRGREIHDASRYGHAPDASHDRQRFVRLQGELAPLVRAQFPALPFEICLIIAGYLVPEYAICLLDNLWGMHATRYLPIQVSLESDIWARFVTVENTKYIAGLANAPASGHSTKIYKGRPNDGSAAPAMVMTLEDHLGVRVLLSSSSTRSNLRRWQLSPVEGQVMVRLWGGGSGGGDGMRLFCDPGFLCLQFGHPKGIKLRANELRDGEIMDAKEFQGLLSRAAAVSIGGSSDEDEWATEDEED</sequence>
<proteinExistence type="predicted"/>
<accession>A0ABR1SQ13</accession>
<comment type="caution">
    <text evidence="1">The sequence shown here is derived from an EMBL/GenBank/DDBJ whole genome shotgun (WGS) entry which is preliminary data.</text>
</comment>
<gene>
    <name evidence="1" type="ORF">PG991_001559</name>
</gene>
<keyword evidence="2" id="KW-1185">Reference proteome</keyword>
<evidence type="ECO:0000313" key="1">
    <source>
        <dbReference type="EMBL" id="KAK8036422.1"/>
    </source>
</evidence>
<protein>
    <submittedName>
        <fullName evidence="1">Uncharacterized protein</fullName>
    </submittedName>
</protein>
<evidence type="ECO:0000313" key="2">
    <source>
        <dbReference type="Proteomes" id="UP001396898"/>
    </source>
</evidence>
<reference evidence="1 2" key="1">
    <citation type="submission" date="2023-01" db="EMBL/GenBank/DDBJ databases">
        <title>Analysis of 21 Apiospora genomes using comparative genomics revels a genus with tremendous synthesis potential of carbohydrate active enzymes and secondary metabolites.</title>
        <authorList>
            <person name="Sorensen T."/>
        </authorList>
    </citation>
    <scope>NUCLEOTIDE SEQUENCE [LARGE SCALE GENOMIC DNA]</scope>
    <source>
        <strain evidence="1 2">CBS 20057</strain>
    </source>
</reference>
<dbReference type="Proteomes" id="UP001396898">
    <property type="component" value="Unassembled WGS sequence"/>
</dbReference>
<organism evidence="1 2">
    <name type="scientific">Apiospora marii</name>
    <dbReference type="NCBI Taxonomy" id="335849"/>
    <lineage>
        <taxon>Eukaryota</taxon>
        <taxon>Fungi</taxon>
        <taxon>Dikarya</taxon>
        <taxon>Ascomycota</taxon>
        <taxon>Pezizomycotina</taxon>
        <taxon>Sordariomycetes</taxon>
        <taxon>Xylariomycetidae</taxon>
        <taxon>Amphisphaeriales</taxon>
        <taxon>Apiosporaceae</taxon>
        <taxon>Apiospora</taxon>
    </lineage>
</organism>
<dbReference type="EMBL" id="JAQQWI010000004">
    <property type="protein sequence ID" value="KAK8036422.1"/>
    <property type="molecule type" value="Genomic_DNA"/>
</dbReference>
<name>A0ABR1SQ13_9PEZI</name>